<organism evidence="1 2">
    <name type="scientific">Streptomyces atratus</name>
    <dbReference type="NCBI Taxonomy" id="1893"/>
    <lineage>
        <taxon>Bacteria</taxon>
        <taxon>Bacillati</taxon>
        <taxon>Actinomycetota</taxon>
        <taxon>Actinomycetes</taxon>
        <taxon>Kitasatosporales</taxon>
        <taxon>Streptomycetaceae</taxon>
        <taxon>Streptomyces</taxon>
    </lineage>
</organism>
<dbReference type="Proteomes" id="UP000252698">
    <property type="component" value="Chromosome"/>
</dbReference>
<sequence length="84" mass="9500">MVLTEDYPIHRVSMDAYPPPNLSYTATWMAANDRLREHVLHRLGKGAPPPTDAVEDCAVVDWASTGWTAGRNVERPRSVTRRLR</sequence>
<dbReference type="AlphaFoldDB" id="A0A2Z5J878"/>
<evidence type="ECO:0000313" key="1">
    <source>
        <dbReference type="EMBL" id="AXE76546.1"/>
    </source>
</evidence>
<name>A0A2Z5J878_STRAR</name>
<gene>
    <name evidence="1" type="ORF">C5746_05975</name>
</gene>
<evidence type="ECO:0000313" key="2">
    <source>
        <dbReference type="Proteomes" id="UP000252698"/>
    </source>
</evidence>
<reference evidence="1 2" key="1">
    <citation type="journal article" date="2018" name="Front. Microbiol.">
        <title>Genome Sequencing of Streptomyces atratus SCSIOZH16 and Activation Production of Nocardamine via Metabolic Engineering.</title>
        <authorList>
            <person name="Li Y."/>
            <person name="Zhang C."/>
            <person name="Liu C."/>
            <person name="Ju J."/>
            <person name="Ma J."/>
        </authorList>
    </citation>
    <scope>NUCLEOTIDE SEQUENCE [LARGE SCALE GENOMIC DNA]</scope>
    <source>
        <strain evidence="1 2">SCSIO_ZH16</strain>
    </source>
</reference>
<dbReference type="KEGG" id="sata:C5746_05975"/>
<dbReference type="EMBL" id="CP027306">
    <property type="protein sequence ID" value="AXE76546.1"/>
    <property type="molecule type" value="Genomic_DNA"/>
</dbReference>
<accession>A0A2Z5J878</accession>
<proteinExistence type="predicted"/>
<protein>
    <submittedName>
        <fullName evidence="1">Uncharacterized protein</fullName>
    </submittedName>
</protein>